<keyword evidence="7" id="KW-1185">Reference proteome</keyword>
<name>A0A225VYI2_9STRA</name>
<evidence type="ECO:0000313" key="6">
    <source>
        <dbReference type="EMBL" id="OWZ10204.1"/>
    </source>
</evidence>
<dbReference type="EMBL" id="NBNE01002522">
    <property type="protein sequence ID" value="OWZ10204.1"/>
    <property type="molecule type" value="Genomic_DNA"/>
</dbReference>
<evidence type="ECO:0000256" key="4">
    <source>
        <dbReference type="ARBA" id="ARBA00022840"/>
    </source>
</evidence>
<keyword evidence="5" id="KW-1133">Transmembrane helix</keyword>
<evidence type="ECO:0000256" key="1">
    <source>
        <dbReference type="ARBA" id="ARBA00004127"/>
    </source>
</evidence>
<feature type="transmembrane region" description="Helical" evidence="5">
    <location>
        <begin position="66"/>
        <end position="89"/>
    </location>
</feature>
<dbReference type="GO" id="GO:0042626">
    <property type="term" value="F:ATPase-coupled transmembrane transporter activity"/>
    <property type="evidence" value="ECO:0007669"/>
    <property type="project" value="TreeGrafter"/>
</dbReference>
<keyword evidence="3" id="KW-0547">Nucleotide-binding</keyword>
<reference evidence="7" key="1">
    <citation type="submission" date="2017-03" db="EMBL/GenBank/DDBJ databases">
        <title>Phytopthora megakarya and P. palmivora, two closely related causual agents of cacao black pod achieved similar genome size and gene model numbers by different mechanisms.</title>
        <authorList>
            <person name="Ali S."/>
            <person name="Shao J."/>
            <person name="Larry D.J."/>
            <person name="Kronmiller B."/>
            <person name="Shen D."/>
            <person name="Strem M.D."/>
            <person name="Melnick R.L."/>
            <person name="Guiltinan M.J."/>
            <person name="Tyler B.M."/>
            <person name="Meinhardt L.W."/>
            <person name="Bailey B.A."/>
        </authorList>
    </citation>
    <scope>NUCLEOTIDE SEQUENCE [LARGE SCALE GENOMIC DNA]</scope>
    <source>
        <strain evidence="7">zdho120</strain>
    </source>
</reference>
<evidence type="ECO:0000313" key="7">
    <source>
        <dbReference type="Proteomes" id="UP000198211"/>
    </source>
</evidence>
<dbReference type="GO" id="GO:0012505">
    <property type="term" value="C:endomembrane system"/>
    <property type="evidence" value="ECO:0007669"/>
    <property type="project" value="UniProtKB-SubCell"/>
</dbReference>
<protein>
    <submittedName>
        <fullName evidence="6">ABC transporter</fullName>
    </submittedName>
</protein>
<keyword evidence="5" id="KW-0812">Transmembrane</keyword>
<dbReference type="PANTHER" id="PTHR24223:SF443">
    <property type="entry name" value="MULTIDRUG-RESISTANCE LIKE PROTEIN 1, ISOFORM I"/>
    <property type="match status" value="1"/>
</dbReference>
<keyword evidence="2" id="KW-0677">Repeat</keyword>
<dbReference type="Proteomes" id="UP000198211">
    <property type="component" value="Unassembled WGS sequence"/>
</dbReference>
<dbReference type="STRING" id="4795.A0A225VYI2"/>
<evidence type="ECO:0000256" key="2">
    <source>
        <dbReference type="ARBA" id="ARBA00022737"/>
    </source>
</evidence>
<keyword evidence="4" id="KW-0067">ATP-binding</keyword>
<accession>A0A225VYI2</accession>
<dbReference type="InterPro" id="IPR050173">
    <property type="entry name" value="ABC_transporter_C-like"/>
</dbReference>
<dbReference type="PANTHER" id="PTHR24223">
    <property type="entry name" value="ATP-BINDING CASSETTE SUB-FAMILY C"/>
    <property type="match status" value="1"/>
</dbReference>
<evidence type="ECO:0000256" key="3">
    <source>
        <dbReference type="ARBA" id="ARBA00022741"/>
    </source>
</evidence>
<comment type="subcellular location">
    <subcellularLocation>
        <location evidence="1">Endomembrane system</location>
        <topology evidence="1">Multi-pass membrane protein</topology>
    </subcellularLocation>
</comment>
<keyword evidence="5" id="KW-0472">Membrane</keyword>
<dbReference type="GO" id="GO:0005524">
    <property type="term" value="F:ATP binding"/>
    <property type="evidence" value="ECO:0007669"/>
    <property type="project" value="UniProtKB-KW"/>
</dbReference>
<gene>
    <name evidence="6" type="ORF">PHMEG_00016982</name>
</gene>
<sequence length="210" mass="23606">MVDAMPAVKLHAWEPAARGRVNATRRRELAALWRFQARGAAEAAANIFHAKQQQKLSGVRWLLKSIWAYTHIVGGVRVALLLFSLLFFWHALQLTRDVWVCYWVRSSTQTIFNADQLIYASLALGAELLALGYSVVIAMSAVEGARRAFLSLASAFLHAPLVFFDRLVLEAADPDRRKLALPEDVSLNELTLAMISLTWTPDFRLQLVLF</sequence>
<proteinExistence type="predicted"/>
<dbReference type="GO" id="GO:0016020">
    <property type="term" value="C:membrane"/>
    <property type="evidence" value="ECO:0007669"/>
    <property type="project" value="TreeGrafter"/>
</dbReference>
<comment type="caution">
    <text evidence="6">The sequence shown here is derived from an EMBL/GenBank/DDBJ whole genome shotgun (WGS) entry which is preliminary data.</text>
</comment>
<organism evidence="6 7">
    <name type="scientific">Phytophthora megakarya</name>
    <dbReference type="NCBI Taxonomy" id="4795"/>
    <lineage>
        <taxon>Eukaryota</taxon>
        <taxon>Sar</taxon>
        <taxon>Stramenopiles</taxon>
        <taxon>Oomycota</taxon>
        <taxon>Peronosporomycetes</taxon>
        <taxon>Peronosporales</taxon>
        <taxon>Peronosporaceae</taxon>
        <taxon>Phytophthora</taxon>
    </lineage>
</organism>
<feature type="transmembrane region" description="Helical" evidence="5">
    <location>
        <begin position="117"/>
        <end position="142"/>
    </location>
</feature>
<dbReference type="AlphaFoldDB" id="A0A225VYI2"/>
<evidence type="ECO:0000256" key="5">
    <source>
        <dbReference type="SAM" id="Phobius"/>
    </source>
</evidence>